<evidence type="ECO:0000256" key="4">
    <source>
        <dbReference type="ARBA" id="ARBA00023157"/>
    </source>
</evidence>
<feature type="domain" description="Chitin-binding type-2" evidence="8">
    <location>
        <begin position="211"/>
        <end position="255"/>
    </location>
</feature>
<dbReference type="InterPro" id="IPR002557">
    <property type="entry name" value="Chitin-bd_dom"/>
</dbReference>
<dbReference type="PANTHER" id="PTHR23301:SF0">
    <property type="entry name" value="CHITIN-BINDING TYPE-2 DOMAIN-CONTAINING PROTEIN-RELATED"/>
    <property type="match status" value="1"/>
</dbReference>
<evidence type="ECO:0000256" key="3">
    <source>
        <dbReference type="ARBA" id="ARBA00022737"/>
    </source>
</evidence>
<dbReference type="PROSITE" id="PS50940">
    <property type="entry name" value="CHIT_BIND_II"/>
    <property type="match status" value="22"/>
</dbReference>
<feature type="signal peptide" evidence="7">
    <location>
        <begin position="1"/>
        <end position="20"/>
    </location>
</feature>
<dbReference type="Proteomes" id="UP001200034">
    <property type="component" value="Unassembled WGS sequence"/>
</dbReference>
<feature type="domain" description="Chitin-binding type-2" evidence="8">
    <location>
        <begin position="1894"/>
        <end position="1940"/>
    </location>
</feature>
<keyword evidence="10" id="KW-1185">Reference proteome</keyword>
<feature type="domain" description="Chitin-binding type-2" evidence="8">
    <location>
        <begin position="345"/>
        <end position="399"/>
    </location>
</feature>
<dbReference type="GO" id="GO:0005576">
    <property type="term" value="C:extracellular region"/>
    <property type="evidence" value="ECO:0007669"/>
    <property type="project" value="InterPro"/>
</dbReference>
<feature type="domain" description="Chitin-binding type-2" evidence="8">
    <location>
        <begin position="495"/>
        <end position="543"/>
    </location>
</feature>
<feature type="domain" description="Chitin-binding type-2" evidence="8">
    <location>
        <begin position="1376"/>
        <end position="1440"/>
    </location>
</feature>
<dbReference type="Gene3D" id="3.20.20.80">
    <property type="entry name" value="Glycosidases"/>
    <property type="match status" value="1"/>
</dbReference>
<keyword evidence="3" id="KW-0677">Repeat</keyword>
<feature type="region of interest" description="Disordered" evidence="6">
    <location>
        <begin position="263"/>
        <end position="282"/>
    </location>
</feature>
<dbReference type="Pfam" id="PF01607">
    <property type="entry name" value="CBM_14"/>
    <property type="match status" value="20"/>
</dbReference>
<evidence type="ECO:0000256" key="1">
    <source>
        <dbReference type="ARBA" id="ARBA00022669"/>
    </source>
</evidence>
<sequence length="2116" mass="231270">ITVTLLAVAIVTALASLAGAADPECIYRKIRGLSPHWPNPSDCASYYRCSNKNVAKAITCPAGKEYNPKNGKCATAGRGLCKLSLAAPLTEVANVCADEVNGACLPNTEFCSQFYVCDNQLAYPQYCDAGSNFNTTLAACQPDTESVCWQNQCIDKPDGTVVPSTTACATYYTCKNQEATVQRCASGSYFNDALAACVTDDDNSQCWENFCIGKPDGIAVGDNDNCQSFYICNGGKAIQQYCSAGSYFNDKEQYCAPGTCPDKDTTTTTSTTSTTSTTEGPTTGCDCEGDVRNGELTSNKDNCRLYYACKDGVLVPGDCLRGNFFDPYWKVCMPVEGDNCPESWLPDCEEGEESVDAQNCNKYYVCQDGVWESQTCDQGYYFEPGCNSCVKDTEGVCPQCEDNGGASETTSTTTQDTPTTPTDECNVGDPTHKADSCYTYFVCIAGSWREESCPPNTYFSVDLLACVKDEDNLECPENKLLAGSRSKRSVEEISNCTCPGDIAEGSIVPHPTDCDKYQICTNQQLVDGSCGPGNVFSSCEGICVPDVDGTCWPCANRPNGYLLTNPADCTSYYTCENGAAIAQTCPSGEWFTGEACEIDVTGECINPCTCANGNVAHPVCSKYYQCTDSVPQVVDCPPKQGFDPSTQQCSAKVSCNATLCDGAVDGTVVPIAGEDTKFYICQNNQATIHSCPPNSALSEAYLICLPVPSCSCDQSLCTKNTLYDVFPALNNDNTTFCLCEADGAYLRSCPSGYFFDVSEGICTFTGPCDPQGCANVPEYSALVNYDDPNSFCLCRADQPVPVPCPIGFTFSSSLLICVRAVIPDPRCCRNYCIGKINDLTFPATGTDAGFCLCLDEVASYKDCPVNKTYNDDWGICISDSNDVSCECNQCDATICTTAPEFDVFGVEGDTSGFCYCKEYCPVYESCPPGKEFDEGWLMCLQPLGPVVCNDTECDTQVEYDPYPAINGTDGFCYCKGGMPIYSPCPEGKDFDKNMGMCVEPLVPNCFCDSAKCSCVVEYEPFPSTNEEDDTSFCYCKNGVALLDNCPSGKIFDAEQAVCVIRPASECVCEAGKCANLPDNSNFAALNTTQGFCLCVQGTNTYEPCPTGKEYNATLEICLAPAKSSTKQLSCDLNQCRQLIEFATFAAADTEYGFCVCEADGSVSYKACADGHKYDETTGNCLVSVCDPLQCRSRIPYEAFAAKNTTKGFCACDITPIYYHCSAGHVFDESVGLCVDEVTATVAACDPRECRNRVQFEPFAAKNAPEGFCSCDGNKEVVTYHRCVEGKLFDRELAMCMAIEPIEHSVQKRSVEPEEKFACEVNEKRSLPSNCSQYEVCVDGNWRRRTCSDERYYNPEQQRCLEPRDDMVCSYARVPGLPTCNERSESASVPSRSGKSSCLQYFRCNAGRWRLRSCPRRHYYATHVNTCLPMPAYEGDDFCGWLNRTSSNNSTRCRHLAVRPAAGSCSTFLMCTENEWWLQPCPLGMYFSRQHNYCLPNDANQCELLPRNATCVDGQRRSSASSCRAYELCVAGKWLASSCNSWEQFEPQLGCIPSDGSCQGNGLRRVCNPGELRALPANCSQLFYYCVADEWLLSSCLRGQSFVPELGKCQSLDECQLQVQVKQTDDTPNSCAGQPDGQSVPHPDDCTRFYLCLQQQPALPQSCANGSFYDAKLAYCRPNDGSCQQPATICSNKSNDTLIPHLQNCRAYYNCSNSTTQLLYCPKGQYFDGAQLQCRLDLGQCKQQPMSDSESSLGLCNGLSHGAQLPHKLYCNLYYVCVRGLAISVQCAEQQRFNATLGSCSNELDTDAECSHGQLDEKSNSSAVYSCDSLQDGSYVPDYRDCTKYYICAGGVALSQHCSLGAYFDAEQLLCLPDDGVCPYVPGNSSSHRQQKPSPLLCEGKHGFILPDKANCNNFYICIASKLRSDRCYDGYFYNATLQQCQSVEVALDEERELQLEGKSELIAEHEPAEKETHALEQCSDAPTDFVQLCGFIAAGASIAEPGDCRRYISCEENEPISQRCRNGESYDSLLGICRQNDGTCLMENGERVGVCNGKHGQLARDTRNCRGYFVCVHGQKIEAECEQGYYFNKVTNTCQLDVLQQCKSNANEVTKTKVEE</sequence>
<feature type="domain" description="Chitin-binding type-2" evidence="8">
    <location>
        <begin position="1752"/>
        <end position="1811"/>
    </location>
</feature>
<feature type="domain" description="Chitin-binding type-2" evidence="8">
    <location>
        <begin position="93"/>
        <end position="148"/>
    </location>
</feature>
<accession>A0AAD4PKN5</accession>
<evidence type="ECO:0000313" key="9">
    <source>
        <dbReference type="EMBL" id="KAH8370311.1"/>
    </source>
</evidence>
<feature type="domain" description="Chitin-binding type-2" evidence="8">
    <location>
        <begin position="1986"/>
        <end position="2042"/>
    </location>
</feature>
<dbReference type="InterPro" id="IPR051940">
    <property type="entry name" value="Chitin_bind-dev_reg"/>
</dbReference>
<gene>
    <name evidence="9" type="ORF">KR093_003050</name>
</gene>
<feature type="domain" description="Chitin-binding type-2" evidence="8">
    <location>
        <begin position="1449"/>
        <end position="1503"/>
    </location>
</feature>
<feature type="domain" description="Chitin-binding type-2" evidence="8">
    <location>
        <begin position="551"/>
        <end position="606"/>
    </location>
</feature>
<feature type="non-terminal residue" evidence="9">
    <location>
        <position position="1"/>
    </location>
</feature>
<feature type="compositionally biased region" description="Low complexity" evidence="6">
    <location>
        <begin position="266"/>
        <end position="278"/>
    </location>
</feature>
<protein>
    <recommendedName>
        <fullName evidence="8">Chitin-binding type-2 domain-containing protein</fullName>
    </recommendedName>
</protein>
<keyword evidence="4" id="KW-1015">Disulfide bond</keyword>
<dbReference type="SUPFAM" id="SSF57625">
    <property type="entry name" value="Invertebrate chitin-binding proteins"/>
    <property type="match status" value="22"/>
</dbReference>
<feature type="domain" description="Chitin-binding type-2" evidence="8">
    <location>
        <begin position="714"/>
        <end position="770"/>
    </location>
</feature>
<dbReference type="Gene3D" id="2.170.140.10">
    <property type="entry name" value="Chitin binding domain"/>
    <property type="match status" value="13"/>
</dbReference>
<feature type="domain" description="Chitin-binding type-2" evidence="8">
    <location>
        <begin position="284"/>
        <end position="342"/>
    </location>
</feature>
<dbReference type="PANTHER" id="PTHR23301">
    <property type="entry name" value="CHITIN BINDING PERITROPHIN-A"/>
    <property type="match status" value="1"/>
</dbReference>
<evidence type="ECO:0000256" key="7">
    <source>
        <dbReference type="SAM" id="SignalP"/>
    </source>
</evidence>
<feature type="domain" description="Chitin-binding type-2" evidence="8">
    <location>
        <begin position="22"/>
        <end position="83"/>
    </location>
</feature>
<feature type="domain" description="Chitin-binding type-2" evidence="8">
    <location>
        <begin position="2048"/>
        <end position="2104"/>
    </location>
</feature>
<organism evidence="9 10">
    <name type="scientific">Drosophila rubida</name>
    <dbReference type="NCBI Taxonomy" id="30044"/>
    <lineage>
        <taxon>Eukaryota</taxon>
        <taxon>Metazoa</taxon>
        <taxon>Ecdysozoa</taxon>
        <taxon>Arthropoda</taxon>
        <taxon>Hexapoda</taxon>
        <taxon>Insecta</taxon>
        <taxon>Pterygota</taxon>
        <taxon>Neoptera</taxon>
        <taxon>Endopterygota</taxon>
        <taxon>Diptera</taxon>
        <taxon>Brachycera</taxon>
        <taxon>Muscomorpha</taxon>
        <taxon>Ephydroidea</taxon>
        <taxon>Drosophilidae</taxon>
        <taxon>Drosophila</taxon>
    </lineage>
</organism>
<feature type="domain" description="Chitin-binding type-2" evidence="8">
    <location>
        <begin position="1823"/>
        <end position="1879"/>
    </location>
</feature>
<dbReference type="InterPro" id="IPR036508">
    <property type="entry name" value="Chitin-bd_dom_sf"/>
</dbReference>
<proteinExistence type="predicted"/>
<feature type="domain" description="Chitin-binding type-2" evidence="8">
    <location>
        <begin position="1563"/>
        <end position="1616"/>
    </location>
</feature>
<evidence type="ECO:0000256" key="2">
    <source>
        <dbReference type="ARBA" id="ARBA00022729"/>
    </source>
</evidence>
<keyword evidence="1" id="KW-0147">Chitin-binding</keyword>
<feature type="domain" description="Chitin-binding type-2" evidence="8">
    <location>
        <begin position="422"/>
        <end position="477"/>
    </location>
</feature>
<evidence type="ECO:0000256" key="6">
    <source>
        <dbReference type="SAM" id="MobiDB-lite"/>
    </source>
</evidence>
<feature type="region of interest" description="Disordered" evidence="6">
    <location>
        <begin position="404"/>
        <end position="427"/>
    </location>
</feature>
<dbReference type="EMBL" id="JAJJHW010002585">
    <property type="protein sequence ID" value="KAH8370311.1"/>
    <property type="molecule type" value="Genomic_DNA"/>
</dbReference>
<keyword evidence="2 7" id="KW-0732">Signal</keyword>
<dbReference type="SMART" id="SM00494">
    <property type="entry name" value="ChtBD2"/>
    <property type="match status" value="31"/>
</dbReference>
<reference evidence="9" key="1">
    <citation type="journal article" date="2021" name="Mol. Ecol. Resour.">
        <title>Phylogenomic analyses of the genus Drosophila reveals genomic signals of climate adaptation.</title>
        <authorList>
            <person name="Li F."/>
            <person name="Rane R.V."/>
            <person name="Luria V."/>
            <person name="Xiong Z."/>
            <person name="Chen J."/>
            <person name="Li Z."/>
            <person name="Catullo R.A."/>
            <person name="Griffin P.C."/>
            <person name="Schiffer M."/>
            <person name="Pearce S."/>
            <person name="Lee S.F."/>
            <person name="McElroy K."/>
            <person name="Stocker A."/>
            <person name="Shirriffs J."/>
            <person name="Cockerell F."/>
            <person name="Coppin C."/>
            <person name="Sgro C.M."/>
            <person name="Karger A."/>
            <person name="Cain J.W."/>
            <person name="Weber J.A."/>
            <person name="Santpere G."/>
            <person name="Kirschner M.W."/>
            <person name="Hoffmann A.A."/>
            <person name="Oakeshott J.G."/>
            <person name="Zhang G."/>
        </authorList>
    </citation>
    <scope>NUCLEOTIDE SEQUENCE</scope>
    <source>
        <strain evidence="9">BGI-SZ-2011g</strain>
    </source>
</reference>
<evidence type="ECO:0000313" key="10">
    <source>
        <dbReference type="Proteomes" id="UP001200034"/>
    </source>
</evidence>
<dbReference type="GO" id="GO:0008061">
    <property type="term" value="F:chitin binding"/>
    <property type="evidence" value="ECO:0007669"/>
    <property type="project" value="UniProtKB-KW"/>
</dbReference>
<name>A0AAD4PKN5_9MUSC</name>
<feature type="domain" description="Chitin-binding type-2" evidence="8">
    <location>
        <begin position="1686"/>
        <end position="1742"/>
    </location>
</feature>
<feature type="domain" description="Chitin-binding type-2" evidence="8">
    <location>
        <begin position="1627"/>
        <end position="1684"/>
    </location>
</feature>
<feature type="chain" id="PRO_5041903183" description="Chitin-binding type-2 domain-containing protein" evidence="7">
    <location>
        <begin position="21"/>
        <end position="2116"/>
    </location>
</feature>
<feature type="domain" description="Chitin-binding type-2" evidence="8">
    <location>
        <begin position="620"/>
        <end position="657"/>
    </location>
</feature>
<feature type="compositionally biased region" description="Low complexity" evidence="6">
    <location>
        <begin position="407"/>
        <end position="424"/>
    </location>
</feature>
<evidence type="ECO:0000259" key="8">
    <source>
        <dbReference type="PROSITE" id="PS50940"/>
    </source>
</evidence>
<feature type="domain" description="Chitin-binding type-2" evidence="8">
    <location>
        <begin position="150"/>
        <end position="208"/>
    </location>
</feature>
<keyword evidence="5" id="KW-0325">Glycoprotein</keyword>
<comment type="caution">
    <text evidence="9">The sequence shown here is derived from an EMBL/GenBank/DDBJ whole genome shotgun (WGS) entry which is preliminary data.</text>
</comment>
<evidence type="ECO:0000256" key="5">
    <source>
        <dbReference type="ARBA" id="ARBA00023180"/>
    </source>
</evidence>
<feature type="non-terminal residue" evidence="9">
    <location>
        <position position="2116"/>
    </location>
</feature>
<feature type="domain" description="Chitin-binding type-2" evidence="8">
    <location>
        <begin position="1315"/>
        <end position="1370"/>
    </location>
</feature>